<keyword evidence="5" id="KW-0732">Signal</keyword>
<keyword evidence="3" id="KW-0479">Metal-binding</keyword>
<dbReference type="EC" id="1.15.1.1" evidence="2"/>
<evidence type="ECO:0000256" key="2">
    <source>
        <dbReference type="ARBA" id="ARBA00012682"/>
    </source>
</evidence>
<evidence type="ECO:0000256" key="3">
    <source>
        <dbReference type="ARBA" id="ARBA00022723"/>
    </source>
</evidence>
<evidence type="ECO:0000313" key="8">
    <source>
        <dbReference type="Proteomes" id="UP000199611"/>
    </source>
</evidence>
<evidence type="ECO:0000256" key="4">
    <source>
        <dbReference type="ARBA" id="ARBA00023002"/>
    </source>
</evidence>
<name>A0A1I4RAD5_9BACT</name>
<dbReference type="InterPro" id="IPR036314">
    <property type="entry name" value="SOD_C_sf"/>
</dbReference>
<gene>
    <name evidence="7" type="ORF">SAMN05660836_00492</name>
</gene>
<dbReference type="Gene3D" id="3.55.40.20">
    <property type="entry name" value="Iron/manganese superoxide dismutase, C-terminal domain"/>
    <property type="match status" value="1"/>
</dbReference>
<dbReference type="GO" id="GO:0004784">
    <property type="term" value="F:superoxide dismutase activity"/>
    <property type="evidence" value="ECO:0007669"/>
    <property type="project" value="UniProtKB-EC"/>
</dbReference>
<feature type="signal peptide" evidence="5">
    <location>
        <begin position="1"/>
        <end position="19"/>
    </location>
</feature>
<evidence type="ECO:0000256" key="1">
    <source>
        <dbReference type="ARBA" id="ARBA00008714"/>
    </source>
</evidence>
<dbReference type="InterPro" id="IPR019832">
    <property type="entry name" value="Mn/Fe_SOD_C"/>
</dbReference>
<dbReference type="AlphaFoldDB" id="A0A1I4RAD5"/>
<feature type="domain" description="Manganese/iron superoxide dismutase C-terminal" evidence="6">
    <location>
        <begin position="126"/>
        <end position="225"/>
    </location>
</feature>
<dbReference type="Pfam" id="PF02777">
    <property type="entry name" value="Sod_Fe_C"/>
    <property type="match status" value="1"/>
</dbReference>
<dbReference type="PROSITE" id="PS51257">
    <property type="entry name" value="PROKAR_LIPOPROTEIN"/>
    <property type="match status" value="1"/>
</dbReference>
<dbReference type="SUPFAM" id="SSF54719">
    <property type="entry name" value="Fe,Mn superoxide dismutase (SOD), C-terminal domain"/>
    <property type="match status" value="1"/>
</dbReference>
<dbReference type="PANTHER" id="PTHR11404">
    <property type="entry name" value="SUPEROXIDE DISMUTASE 2"/>
    <property type="match status" value="1"/>
</dbReference>
<keyword evidence="4" id="KW-0560">Oxidoreductase</keyword>
<dbReference type="InterPro" id="IPR050265">
    <property type="entry name" value="Fe/Mn_Superoxide_Dismutase"/>
</dbReference>
<reference evidence="7 8" key="1">
    <citation type="submission" date="2016-10" db="EMBL/GenBank/DDBJ databases">
        <authorList>
            <person name="de Groot N.N."/>
        </authorList>
    </citation>
    <scope>NUCLEOTIDE SEQUENCE [LARGE SCALE GENOMIC DNA]</scope>
    <source>
        <strain evidence="7 8">DSM 9990</strain>
    </source>
</reference>
<dbReference type="PANTHER" id="PTHR11404:SF6">
    <property type="entry name" value="SUPEROXIDE DISMUTASE [MN], MITOCHONDRIAL"/>
    <property type="match status" value="1"/>
</dbReference>
<dbReference type="GO" id="GO:0046872">
    <property type="term" value="F:metal ion binding"/>
    <property type="evidence" value="ECO:0007669"/>
    <property type="project" value="UniProtKB-KW"/>
</dbReference>
<dbReference type="Proteomes" id="UP000199611">
    <property type="component" value="Unassembled WGS sequence"/>
</dbReference>
<protein>
    <recommendedName>
        <fullName evidence="2">superoxide dismutase</fullName>
        <ecNumber evidence="2">1.15.1.1</ecNumber>
    </recommendedName>
</protein>
<evidence type="ECO:0000313" key="7">
    <source>
        <dbReference type="EMBL" id="SFM48996.1"/>
    </source>
</evidence>
<dbReference type="EMBL" id="FOUU01000001">
    <property type="protein sequence ID" value="SFM48996.1"/>
    <property type="molecule type" value="Genomic_DNA"/>
</dbReference>
<evidence type="ECO:0000259" key="6">
    <source>
        <dbReference type="Pfam" id="PF02777"/>
    </source>
</evidence>
<dbReference type="STRING" id="39841.SAMN05660836_00492"/>
<dbReference type="InterPro" id="IPR036324">
    <property type="entry name" value="Mn/Fe_SOD_N_sf"/>
</dbReference>
<accession>A0A1I4RAD5</accession>
<dbReference type="SUPFAM" id="SSF46609">
    <property type="entry name" value="Fe,Mn superoxide dismutase (SOD), N-terminal domain"/>
    <property type="match status" value="1"/>
</dbReference>
<keyword evidence="8" id="KW-1185">Reference proteome</keyword>
<evidence type="ECO:0000256" key="5">
    <source>
        <dbReference type="SAM" id="SignalP"/>
    </source>
</evidence>
<organism evidence="7 8">
    <name type="scientific">Thermodesulforhabdus norvegica</name>
    <dbReference type="NCBI Taxonomy" id="39841"/>
    <lineage>
        <taxon>Bacteria</taxon>
        <taxon>Pseudomonadati</taxon>
        <taxon>Thermodesulfobacteriota</taxon>
        <taxon>Syntrophobacteria</taxon>
        <taxon>Syntrophobacterales</taxon>
        <taxon>Thermodesulforhabdaceae</taxon>
        <taxon>Thermodesulforhabdus</taxon>
    </lineage>
</organism>
<proteinExistence type="inferred from homology"/>
<dbReference type="RefSeq" id="WP_218148775.1">
    <property type="nucleotide sequence ID" value="NZ_FOUU01000001.1"/>
</dbReference>
<comment type="similarity">
    <text evidence="1">Belongs to the iron/manganese superoxide dismutase family.</text>
</comment>
<feature type="chain" id="PRO_5011681942" description="superoxide dismutase" evidence="5">
    <location>
        <begin position="20"/>
        <end position="246"/>
    </location>
</feature>
<sequence length="246" mass="28065">MKRLFLLLLLTTVVCMGLAGCKEKAAKPASDTGKIRPYSAKDFSYLLGTPGFSDNALKLHFALYEGYVKNTNLLLTKMEEMVRQGKSQSSEFSELKRRFGFEFNGMRLHEYYFSSLGGNGIPDKESDLYKAIVASFGSFENWQKDFVDTAMSRGVGWTVLYYDEIQNRLMNVWINEHHVGHPAGCRVILPLDVFEHAFLVDYGLDKKAYIEAFLKALNWKVLEERFRGQPFPERPAEVTEKSGQEA</sequence>